<dbReference type="EMBL" id="JAAYQL010000020">
    <property type="protein sequence ID" value="NLK31884.1"/>
    <property type="molecule type" value="Genomic_DNA"/>
</dbReference>
<organism evidence="2 4">
    <name type="scientific">Methanosarcina flavescens</name>
    <dbReference type="NCBI Taxonomy" id="1715806"/>
    <lineage>
        <taxon>Archaea</taxon>
        <taxon>Methanobacteriati</taxon>
        <taxon>Methanobacteriota</taxon>
        <taxon>Stenosarchaea group</taxon>
        <taxon>Methanomicrobia</taxon>
        <taxon>Methanosarcinales</taxon>
        <taxon>Methanosarcinaceae</taxon>
        <taxon>Methanosarcina</taxon>
    </lineage>
</organism>
<keyword evidence="4" id="KW-1185">Reference proteome</keyword>
<dbReference type="PANTHER" id="PTHR31616:SF13">
    <property type="entry name" value="GLUCAN 1,4-ALPHA-GLUCOSIDASE"/>
    <property type="match status" value="1"/>
</dbReference>
<keyword evidence="2" id="KW-0378">Hydrolase</keyword>
<dbReference type="InterPro" id="IPR012341">
    <property type="entry name" value="6hp_glycosidase-like_sf"/>
</dbReference>
<dbReference type="SUPFAM" id="SSF48208">
    <property type="entry name" value="Six-hairpin glycosidases"/>
    <property type="match status" value="1"/>
</dbReference>
<evidence type="ECO:0000313" key="5">
    <source>
        <dbReference type="Proteomes" id="UP000585579"/>
    </source>
</evidence>
<dbReference type="GO" id="GO:0005975">
    <property type="term" value="P:carbohydrate metabolic process"/>
    <property type="evidence" value="ECO:0007669"/>
    <property type="project" value="InterPro"/>
</dbReference>
<dbReference type="Proteomes" id="UP000585579">
    <property type="component" value="Unassembled WGS sequence"/>
</dbReference>
<evidence type="ECO:0000313" key="4">
    <source>
        <dbReference type="Proteomes" id="UP000053087"/>
    </source>
</evidence>
<feature type="domain" description="GH15-like" evidence="1">
    <location>
        <begin position="277"/>
        <end position="644"/>
    </location>
</feature>
<dbReference type="KEGG" id="mfz:AOB57_009935"/>
<dbReference type="Proteomes" id="UP000053087">
    <property type="component" value="Chromosome"/>
</dbReference>
<evidence type="ECO:0000313" key="2">
    <source>
        <dbReference type="EMBL" id="AYK15466.1"/>
    </source>
</evidence>
<dbReference type="Pfam" id="PF00723">
    <property type="entry name" value="Glyco_hydro_15"/>
    <property type="match status" value="1"/>
</dbReference>
<evidence type="ECO:0000313" key="3">
    <source>
        <dbReference type="EMBL" id="NLK31884.1"/>
    </source>
</evidence>
<dbReference type="AlphaFoldDB" id="A0A660HTM3"/>
<name>A0A660HTM3_9EURY</name>
<evidence type="ECO:0000259" key="1">
    <source>
        <dbReference type="Pfam" id="PF00723"/>
    </source>
</evidence>
<dbReference type="InterPro" id="IPR011613">
    <property type="entry name" value="GH15-like"/>
</dbReference>
<dbReference type="OrthoDB" id="36362at2157"/>
<protein>
    <submittedName>
        <fullName evidence="2">Glycoside hydrolase family 15 protein</fullName>
    </submittedName>
</protein>
<sequence>MVRHIVLGNQSLLINIDQWFQVRDIYYPYVGQENHLMGHFHRIGIYTDGRLSWINEENWERKPAYKSDTLVSENWALNNELGIELLLEESVCCEDNIFLRKITIKNLQKIFREVRLFFNHDFHLYGDGVGDTAIYQMDHNVIVHYKRARYFLIGILKANNKEDMVADIDDYAIGYAEKDGLKGTYVDAEDGILSKNPVAQGSVDSTVGISLQLQGSSTEVIYYYMTAGKDFKDVYTLNDIVMELGPENLQKHTEKYQRNWVDRQRIDLSGLEPRLVDLYKRSLLTIKTQTDTNGAIIAANDSENIQFNRDTYSYMWPRDGAFVSIAMINAGFPEFTKPFFRFCKNVIWWAGCLLHKYNPDGTLGSSWLPWVTYGEPSLPIQEDETALVIHALWKYYEATGDIEFIKEVYEPLVKNAVFFMDDYKYPNDIPVESYDLWEERKGIFTFTASAVYRGLLSGEKLSRLVGDKETYKTCISRYSKLKKAILRELYDNERGIFLRGINYKNHNIKNKSLDRTVDSSVYGIFEFNLLPADEPRVIRTMRNLEQKLWVPGTGGLARYENDFYYRQEGRINSNPWLICTLWLAKWYIAKAKEIKDLEKALGLINWAADNSLETGIMPEQIDSLTGEPLSVAPLTWSHAEFVDTIIRYQKKKTQLRIKED</sequence>
<gene>
    <name evidence="2" type="ORF">AOB57_009935</name>
    <name evidence="3" type="ORF">GX302_03310</name>
</gene>
<dbReference type="Gene3D" id="1.50.10.10">
    <property type="match status" value="1"/>
</dbReference>
<dbReference type="GO" id="GO:0004553">
    <property type="term" value="F:hydrolase activity, hydrolyzing O-glycosyl compounds"/>
    <property type="evidence" value="ECO:0007669"/>
    <property type="project" value="UniProtKB-ARBA"/>
</dbReference>
<reference evidence="3 5" key="3">
    <citation type="journal article" date="2020" name="Biotechnol. Biofuels">
        <title>New insights from the biogas microbiome by comprehensive genome-resolved metagenomics of nearly 1600 species originating from multiple anaerobic digesters.</title>
        <authorList>
            <person name="Campanaro S."/>
            <person name="Treu L."/>
            <person name="Rodriguez-R L.M."/>
            <person name="Kovalovszki A."/>
            <person name="Ziels R.M."/>
            <person name="Maus I."/>
            <person name="Zhu X."/>
            <person name="Kougias P.G."/>
            <person name="Basile A."/>
            <person name="Luo G."/>
            <person name="Schluter A."/>
            <person name="Konstantinidis K.T."/>
            <person name="Angelidaki I."/>
        </authorList>
    </citation>
    <scope>NUCLEOTIDE SEQUENCE [LARGE SCALE GENOMIC DNA]</scope>
    <source>
        <strain evidence="3">AS22ysBPME_46</strain>
    </source>
</reference>
<dbReference type="PANTHER" id="PTHR31616">
    <property type="entry name" value="TREHALASE"/>
    <property type="match status" value="1"/>
</dbReference>
<dbReference type="EMBL" id="CP032683">
    <property type="protein sequence ID" value="AYK15466.1"/>
    <property type="molecule type" value="Genomic_DNA"/>
</dbReference>
<reference evidence="2" key="2">
    <citation type="submission" date="2018-10" db="EMBL/GenBank/DDBJ databases">
        <authorList>
            <person name="Fischer M.A."/>
            <person name="Kern T."/>
            <person name="Deppenmeier U."/>
            <person name="Schmitz R.A."/>
            <person name="Rother M."/>
        </authorList>
    </citation>
    <scope>NUCLEOTIDE SEQUENCE</scope>
    <source>
        <strain evidence="2">E03.2</strain>
    </source>
</reference>
<reference evidence="2 4" key="1">
    <citation type="journal article" date="2016" name="Int. J. Syst. Evol. Microbiol.">
        <title>Methanosarcina flavescens sp. nov., a methanogenic archaeon isolated from a full-scale anaerobic digester.</title>
        <authorList>
            <person name="Kern T."/>
            <person name="Fischer M.A."/>
            <person name="Deppenmeier U."/>
            <person name="Schmitz R.A."/>
            <person name="Rother M."/>
        </authorList>
    </citation>
    <scope>NUCLEOTIDE SEQUENCE [LARGE SCALE GENOMIC DNA]</scope>
    <source>
        <strain evidence="2 4">E03.2</strain>
    </source>
</reference>
<dbReference type="InterPro" id="IPR008928">
    <property type="entry name" value="6-hairpin_glycosidase_sf"/>
</dbReference>
<proteinExistence type="predicted"/>
<accession>A0A660HTM3</accession>